<reference evidence="1" key="2">
    <citation type="submission" date="2015-03" db="EMBL/GenBank/DDBJ databases">
        <authorList>
            <person name="Chow C.-E.T."/>
            <person name="Winget D.M."/>
            <person name="White R.A.III."/>
            <person name="Hallam S.J."/>
            <person name="Suttle C.A."/>
        </authorList>
    </citation>
    <scope>NUCLEOTIDE SEQUENCE</scope>
    <source>
        <strain evidence="1">Anoxic2_5</strain>
    </source>
</reference>
<organism evidence="1">
    <name type="scientific">uncultured marine virus</name>
    <dbReference type="NCBI Taxonomy" id="186617"/>
    <lineage>
        <taxon>Viruses</taxon>
        <taxon>environmental samples</taxon>
    </lineage>
</organism>
<sequence length="223" mass="23919">MRLLAGCGQAEAVARGWIRVRLRGRQVRRQRLGQRRCGGCLRVRDECHLSLPPLGRGRATGGLVLPLPRVAQGGGAGTVEAVTGQRDVLLVAQLQGADLVAGLLLPRSTLRLAGLLEICECCLDGVRALDGLAGSGLLAADPVLLPVLGTRRWGVVLHRCRFAAHQLGELARKGVIVEFIRHRAVAPVWGWESLLGTGPSSQTQRRTHPRCLGGGWPAWQTGR</sequence>
<protein>
    <submittedName>
        <fullName evidence="1">Uncharacterized protein</fullName>
    </submittedName>
</protein>
<dbReference type="EMBL" id="KR029589">
    <property type="protein sequence ID" value="AKH47147.1"/>
    <property type="molecule type" value="Genomic_DNA"/>
</dbReference>
<name>A0A0F7L6N9_9VIRU</name>
<evidence type="ECO:0000313" key="1">
    <source>
        <dbReference type="EMBL" id="AKH47147.1"/>
    </source>
</evidence>
<proteinExistence type="predicted"/>
<reference evidence="1" key="1">
    <citation type="journal article" date="2015" name="Front. Microbiol.">
        <title>Combining genomic sequencing methods to explore viral diversity and reveal potential virus-host interactions.</title>
        <authorList>
            <person name="Chow C.E."/>
            <person name="Winget D.M."/>
            <person name="White R.A.III."/>
            <person name="Hallam S.J."/>
            <person name="Suttle C.A."/>
        </authorList>
    </citation>
    <scope>NUCLEOTIDE SEQUENCE</scope>
    <source>
        <strain evidence="1">Anoxic2_5</strain>
    </source>
</reference>
<accession>A0A0F7L6N9</accession>